<evidence type="ECO:0000256" key="2">
    <source>
        <dbReference type="SAM" id="Phobius"/>
    </source>
</evidence>
<organism evidence="3">
    <name type="scientific">Gibberella zeae</name>
    <name type="common">Wheat head blight fungus</name>
    <name type="synonym">Fusarium graminearum</name>
    <dbReference type="NCBI Taxonomy" id="5518"/>
    <lineage>
        <taxon>Eukaryota</taxon>
        <taxon>Fungi</taxon>
        <taxon>Dikarya</taxon>
        <taxon>Ascomycota</taxon>
        <taxon>Pezizomycotina</taxon>
        <taxon>Sordariomycetes</taxon>
        <taxon>Hypocreomycetidae</taxon>
        <taxon>Hypocreales</taxon>
        <taxon>Nectriaceae</taxon>
        <taxon>Fusarium</taxon>
    </lineage>
</organism>
<feature type="transmembrane region" description="Helical" evidence="2">
    <location>
        <begin position="67"/>
        <end position="90"/>
    </location>
</feature>
<dbReference type="AlphaFoldDB" id="A0A2H3G5J5"/>
<evidence type="ECO:0000256" key="1">
    <source>
        <dbReference type="SAM" id="MobiDB-lite"/>
    </source>
</evidence>
<proteinExistence type="predicted"/>
<name>A0A2H3G5J5_GIBZA</name>
<feature type="region of interest" description="Disordered" evidence="1">
    <location>
        <begin position="1"/>
        <end position="50"/>
    </location>
</feature>
<gene>
    <name evidence="3" type="ORF">FUG_LOCUS114807</name>
</gene>
<protein>
    <submittedName>
        <fullName evidence="3">Uncharacterized protein</fullName>
    </submittedName>
</protein>
<feature type="transmembrane region" description="Helical" evidence="2">
    <location>
        <begin position="181"/>
        <end position="203"/>
    </location>
</feature>
<feature type="compositionally biased region" description="Basic and acidic residues" evidence="1">
    <location>
        <begin position="24"/>
        <end position="42"/>
    </location>
</feature>
<keyword evidence="2" id="KW-0812">Transmembrane</keyword>
<evidence type="ECO:0000313" key="3">
    <source>
        <dbReference type="EMBL" id="VIO54262.1"/>
    </source>
</evidence>
<reference evidence="3" key="1">
    <citation type="submission" date="2019-04" db="EMBL/GenBank/DDBJ databases">
        <authorList>
            <person name="Melise S."/>
            <person name="Noan J."/>
            <person name="Okalmin O."/>
        </authorList>
    </citation>
    <scope>NUCLEOTIDE SEQUENCE</scope>
    <source>
        <strain evidence="3">FN9</strain>
    </source>
</reference>
<sequence length="731" mass="81240">MASHDDLSDIEMATRPQHLTQQANHEKVTSTSRIETEQDHETLPMLPGSTRTSNNRRYSWWQSIGPISATILIVGTLVILASFFILIVLWHGAADAINHKTPMIPSLWKTIVFKDRTAQVITICSATIRTSMSLQIGVLVSALAAVILETSGTRMMDIPVLSIGRMQSSPIGMLPIVLRQAINSLSGAWHSCIIITSVIILLVSNLNSTILLSDLGNSDIPGPHVKNDTGISFRSSVRIGAQDIMSWAVKPKAQWRFAETRFGKSTFGDTGRVYRAFLPFQDEYTRASLEYYSGPAIVANTRTICTPLPLYEISIGYRSEDVMRFGPTLHLREKRHLREFECGILPTAGVNRTSWSVTLCSNHTGKDARQFDDELNTELNSDRTLLLEREKYLMRNIFIINTTADIWSMLKEDGVIPKRLQKLSSKAEGLWTRIYDTTGAEVLAATVCNANIAKAGIYNVTMTGDAIPREPHWTPNFNYYDGSSYTLDRQGFLRNKTRSILSQFGIGVETNDTAQRGILKLDIGPLTDEDNSYPPGPDRSGTDSYLDGVLDEKSVGSNTTWDMSDGNGVVQTWSAHELYRAVFLTSLLITGDPALAIQSVLTRLQQVPYYELLEHNDIIYPITTQHMTKRLIPVQWLGLGLVIGMAVVHLIQVFVVIIIFLSRTRLSALGNAWQAVAQATHVTKAVESSETGLDKDISAWAEANGQDKDIYVLSLSPQAGKVELRRRQRKG</sequence>
<dbReference type="EMBL" id="CAAKMV010000088">
    <property type="protein sequence ID" value="VIO54262.1"/>
    <property type="molecule type" value="Genomic_DNA"/>
</dbReference>
<feature type="transmembrane region" description="Helical" evidence="2">
    <location>
        <begin position="636"/>
        <end position="661"/>
    </location>
</feature>
<keyword evidence="2" id="KW-1133">Transmembrane helix</keyword>
<accession>A0A2H3G5J5</accession>
<keyword evidence="2" id="KW-0472">Membrane</keyword>